<evidence type="ECO:0000313" key="1">
    <source>
        <dbReference type="EMBL" id="SNS69594.1"/>
    </source>
</evidence>
<dbReference type="RefSeq" id="WP_089399231.1">
    <property type="nucleotide sequence ID" value="NZ_FZOT01000005.1"/>
</dbReference>
<gene>
    <name evidence="1" type="ORF">SAMN06265795_10574</name>
</gene>
<evidence type="ECO:0000313" key="2">
    <source>
        <dbReference type="Proteomes" id="UP000198284"/>
    </source>
</evidence>
<dbReference type="Gene3D" id="1.10.10.690">
    <property type="entry name" value="YidB-like"/>
    <property type="match status" value="1"/>
</dbReference>
<sequence>MAMLDRTYGSLTDGRQYLLQPDTRLLQTALALIADTGQLGGMQGFADAFRQAGLGHIVDSWIAPGENLPVSTAQLEMVLDDGHLRQISEETGLPRDETVEALGEMLPRLVDRVTPDGAVPPGGLGDVAALLAEYMRPA</sequence>
<evidence type="ECO:0008006" key="3">
    <source>
        <dbReference type="Google" id="ProtNLM"/>
    </source>
</evidence>
<protein>
    <recommendedName>
        <fullName evidence="3">DUF937 domain-containing protein</fullName>
    </recommendedName>
</protein>
<dbReference type="Pfam" id="PF20159">
    <property type="entry name" value="YidB"/>
    <property type="match status" value="1"/>
</dbReference>
<reference evidence="1 2" key="1">
    <citation type="submission" date="2017-06" db="EMBL/GenBank/DDBJ databases">
        <authorList>
            <person name="Kim H.J."/>
            <person name="Triplett B.A."/>
        </authorList>
    </citation>
    <scope>NUCLEOTIDE SEQUENCE [LARGE SCALE GENOMIC DNA]</scope>
    <source>
        <strain evidence="1 2">U15</strain>
    </source>
</reference>
<dbReference type="SUPFAM" id="SSF140804">
    <property type="entry name" value="YidB-like"/>
    <property type="match status" value="1"/>
</dbReference>
<dbReference type="InterPro" id="IPR045372">
    <property type="entry name" value="YidB"/>
</dbReference>
<dbReference type="OrthoDB" id="9795283at2"/>
<dbReference type="AlphaFoldDB" id="A0A239GNE9"/>
<dbReference type="InterPro" id="IPR027405">
    <property type="entry name" value="YidB-like"/>
</dbReference>
<organism evidence="1 2">
    <name type="scientific">Noviherbaspirillum humi</name>
    <dbReference type="NCBI Taxonomy" id="1688639"/>
    <lineage>
        <taxon>Bacteria</taxon>
        <taxon>Pseudomonadati</taxon>
        <taxon>Pseudomonadota</taxon>
        <taxon>Betaproteobacteria</taxon>
        <taxon>Burkholderiales</taxon>
        <taxon>Oxalobacteraceae</taxon>
        <taxon>Noviherbaspirillum</taxon>
    </lineage>
</organism>
<dbReference type="EMBL" id="FZOT01000005">
    <property type="protein sequence ID" value="SNS69594.1"/>
    <property type="molecule type" value="Genomic_DNA"/>
</dbReference>
<keyword evidence="2" id="KW-1185">Reference proteome</keyword>
<proteinExistence type="predicted"/>
<accession>A0A239GNE9</accession>
<dbReference type="Proteomes" id="UP000198284">
    <property type="component" value="Unassembled WGS sequence"/>
</dbReference>
<name>A0A239GNE9_9BURK</name>